<dbReference type="InterPro" id="IPR016833">
    <property type="entry name" value="Put_Na-Bile_cotransptr"/>
</dbReference>
<comment type="caution">
    <text evidence="2">The sequence shown here is derived from an EMBL/GenBank/DDBJ whole genome shotgun (WGS) entry which is preliminary data.</text>
</comment>
<feature type="transmembrane region" description="Helical" evidence="1">
    <location>
        <begin position="199"/>
        <end position="218"/>
    </location>
</feature>
<dbReference type="PANTHER" id="PTHR18640:SF5">
    <property type="entry name" value="SODIUM_BILE ACID COTRANSPORTER 7"/>
    <property type="match status" value="1"/>
</dbReference>
<dbReference type="Pfam" id="PF13593">
    <property type="entry name" value="SBF_like"/>
    <property type="match status" value="1"/>
</dbReference>
<dbReference type="PANTHER" id="PTHR18640">
    <property type="entry name" value="SOLUTE CARRIER FAMILY 10 MEMBER 7"/>
    <property type="match status" value="1"/>
</dbReference>
<feature type="transmembrane region" description="Helical" evidence="1">
    <location>
        <begin position="129"/>
        <end position="152"/>
    </location>
</feature>
<name>A0ABW5VKJ4_9FLAO</name>
<protein>
    <submittedName>
        <fullName evidence="2">Bile acid:sodium symporter family protein</fullName>
    </submittedName>
</protein>
<gene>
    <name evidence="2" type="ORF">ACFS1K_13320</name>
</gene>
<dbReference type="InterPro" id="IPR038770">
    <property type="entry name" value="Na+/solute_symporter_sf"/>
</dbReference>
<reference evidence="3" key="1">
    <citation type="journal article" date="2019" name="Int. J. Syst. Evol. Microbiol.">
        <title>The Global Catalogue of Microorganisms (GCM) 10K type strain sequencing project: providing services to taxonomists for standard genome sequencing and annotation.</title>
        <authorList>
            <consortium name="The Broad Institute Genomics Platform"/>
            <consortium name="The Broad Institute Genome Sequencing Center for Infectious Disease"/>
            <person name="Wu L."/>
            <person name="Ma J."/>
        </authorList>
    </citation>
    <scope>NUCLEOTIDE SEQUENCE [LARGE SCALE GENOMIC DNA]</scope>
    <source>
        <strain evidence="3">KCTC 52924</strain>
    </source>
</reference>
<evidence type="ECO:0000313" key="2">
    <source>
        <dbReference type="EMBL" id="MFD2790748.1"/>
    </source>
</evidence>
<feature type="transmembrane region" description="Helical" evidence="1">
    <location>
        <begin position="164"/>
        <end position="187"/>
    </location>
</feature>
<feature type="transmembrane region" description="Helical" evidence="1">
    <location>
        <begin position="67"/>
        <end position="86"/>
    </location>
</feature>
<accession>A0ABW5VKJ4</accession>
<feature type="transmembrane region" description="Helical" evidence="1">
    <location>
        <begin position="230"/>
        <end position="253"/>
    </location>
</feature>
<feature type="transmembrane region" description="Helical" evidence="1">
    <location>
        <begin position="98"/>
        <end position="122"/>
    </location>
</feature>
<sequence>MKIKIDKFVLSIMAVVGIAYFFPQWGAQESKIPIDTISNIGISLIFFFYGLKLSPDKLKAGLKNWKLHVLVHVSTFLLFPLLVLVFRPMLQTEEQELLWLAFFFLAALPSTVSSSVVMVSMAKGNVPAAIFNASISGIIGIVLTPFWMGLFIQDTQVDFDFTEIYAKLILQIILPVVIGLFLQRFWGHWAQKYNSKLTLFDKAIILLIIYKSFAASFEDNVFGSVTVLDLLLISLAVLVLFIIVYFLTGFAAIKLGFNKEDQIAAQFCGTKKSLVHGTVFSKILFGHMTSMGVILLPLMLYHALQILILSVIASKLANRGVVEPKNMG</sequence>
<keyword evidence="1" id="KW-1133">Transmembrane helix</keyword>
<keyword evidence="3" id="KW-1185">Reference proteome</keyword>
<dbReference type="Proteomes" id="UP001597532">
    <property type="component" value="Unassembled WGS sequence"/>
</dbReference>
<evidence type="ECO:0000256" key="1">
    <source>
        <dbReference type="SAM" id="Phobius"/>
    </source>
</evidence>
<feature type="transmembrane region" description="Helical" evidence="1">
    <location>
        <begin position="300"/>
        <end position="317"/>
    </location>
</feature>
<dbReference type="PIRSF" id="PIRSF026166">
    <property type="entry name" value="UCP026166"/>
    <property type="match status" value="1"/>
</dbReference>
<proteinExistence type="predicted"/>
<evidence type="ECO:0000313" key="3">
    <source>
        <dbReference type="Proteomes" id="UP001597532"/>
    </source>
</evidence>
<keyword evidence="1" id="KW-0472">Membrane</keyword>
<dbReference type="EMBL" id="JBHUOK010000030">
    <property type="protein sequence ID" value="MFD2790748.1"/>
    <property type="molecule type" value="Genomic_DNA"/>
</dbReference>
<dbReference type="RefSeq" id="WP_251806552.1">
    <property type="nucleotide sequence ID" value="NZ_CP166679.1"/>
</dbReference>
<dbReference type="Gene3D" id="1.20.1530.20">
    <property type="match status" value="1"/>
</dbReference>
<feature type="transmembrane region" description="Helical" evidence="1">
    <location>
        <begin position="7"/>
        <end position="25"/>
    </location>
</feature>
<organism evidence="2 3">
    <name type="scientific">Arenibacter antarcticus</name>
    <dbReference type="NCBI Taxonomy" id="2040469"/>
    <lineage>
        <taxon>Bacteria</taxon>
        <taxon>Pseudomonadati</taxon>
        <taxon>Bacteroidota</taxon>
        <taxon>Flavobacteriia</taxon>
        <taxon>Flavobacteriales</taxon>
        <taxon>Flavobacteriaceae</taxon>
        <taxon>Arenibacter</taxon>
    </lineage>
</organism>
<feature type="transmembrane region" description="Helical" evidence="1">
    <location>
        <begin position="37"/>
        <end position="55"/>
    </location>
</feature>
<keyword evidence="1" id="KW-0812">Transmembrane</keyword>